<feature type="domain" description="Fork-head" evidence="6">
    <location>
        <begin position="142"/>
        <end position="234"/>
    </location>
</feature>
<proteinExistence type="predicted"/>
<comment type="subcellular location">
    <subcellularLocation>
        <location evidence="4">Nucleus</location>
    </subcellularLocation>
</comment>
<evidence type="ECO:0000313" key="8">
    <source>
        <dbReference type="Proteomes" id="UP001107558"/>
    </source>
</evidence>
<evidence type="ECO:0000256" key="5">
    <source>
        <dbReference type="SAM" id="MobiDB-lite"/>
    </source>
</evidence>
<keyword evidence="3 4" id="KW-0539">Nucleus</keyword>
<evidence type="ECO:0000256" key="2">
    <source>
        <dbReference type="ARBA" id="ARBA00023125"/>
    </source>
</evidence>
<dbReference type="FunFam" id="1.10.10.10:FF:000352">
    <property type="entry name" value="Forkhead box Q2"/>
    <property type="match status" value="1"/>
</dbReference>
<name>A0A9J6BWX2_POLVA</name>
<dbReference type="GO" id="GO:0005634">
    <property type="term" value="C:nucleus"/>
    <property type="evidence" value="ECO:0007669"/>
    <property type="project" value="UniProtKB-SubCell"/>
</dbReference>
<protein>
    <recommendedName>
        <fullName evidence="6">Fork-head domain-containing protein</fullName>
    </recommendedName>
</protein>
<dbReference type="OrthoDB" id="5954824at2759"/>
<dbReference type="InterPro" id="IPR030456">
    <property type="entry name" value="TF_fork_head_CS_2"/>
</dbReference>
<dbReference type="SUPFAM" id="SSF46785">
    <property type="entry name" value="Winged helix' DNA-binding domain"/>
    <property type="match status" value="1"/>
</dbReference>
<evidence type="ECO:0000256" key="1">
    <source>
        <dbReference type="ARBA" id="ARBA00022473"/>
    </source>
</evidence>
<dbReference type="InterPro" id="IPR036388">
    <property type="entry name" value="WH-like_DNA-bd_sf"/>
</dbReference>
<keyword evidence="2 4" id="KW-0238">DNA-binding</keyword>
<dbReference type="SMART" id="SM00339">
    <property type="entry name" value="FH"/>
    <property type="match status" value="1"/>
</dbReference>
<dbReference type="GO" id="GO:0009653">
    <property type="term" value="P:anatomical structure morphogenesis"/>
    <property type="evidence" value="ECO:0007669"/>
    <property type="project" value="TreeGrafter"/>
</dbReference>
<dbReference type="InterPro" id="IPR036390">
    <property type="entry name" value="WH_DNA-bd_sf"/>
</dbReference>
<evidence type="ECO:0000259" key="6">
    <source>
        <dbReference type="PROSITE" id="PS50039"/>
    </source>
</evidence>
<dbReference type="PANTHER" id="PTHR11829">
    <property type="entry name" value="FORKHEAD BOX PROTEIN"/>
    <property type="match status" value="1"/>
</dbReference>
<evidence type="ECO:0000256" key="4">
    <source>
        <dbReference type="PROSITE-ProRule" id="PRU00089"/>
    </source>
</evidence>
<accession>A0A9J6BWX2</accession>
<dbReference type="InterPro" id="IPR050211">
    <property type="entry name" value="FOX_domain-containing"/>
</dbReference>
<dbReference type="PROSITE" id="PS00658">
    <property type="entry name" value="FORK_HEAD_2"/>
    <property type="match status" value="1"/>
</dbReference>
<evidence type="ECO:0000313" key="7">
    <source>
        <dbReference type="EMBL" id="KAG5673750.1"/>
    </source>
</evidence>
<dbReference type="GO" id="GO:0000978">
    <property type="term" value="F:RNA polymerase II cis-regulatory region sequence-specific DNA binding"/>
    <property type="evidence" value="ECO:0007669"/>
    <property type="project" value="TreeGrafter"/>
</dbReference>
<dbReference type="InterPro" id="IPR001766">
    <property type="entry name" value="Fork_head_dom"/>
</dbReference>
<feature type="region of interest" description="Disordered" evidence="5">
    <location>
        <begin position="238"/>
        <end position="258"/>
    </location>
</feature>
<feature type="compositionally biased region" description="Low complexity" evidence="5">
    <location>
        <begin position="20"/>
        <end position="37"/>
    </location>
</feature>
<keyword evidence="8" id="KW-1185">Reference proteome</keyword>
<comment type="caution">
    <text evidence="7">The sequence shown here is derived from an EMBL/GenBank/DDBJ whole genome shotgun (WGS) entry which is preliminary data.</text>
</comment>
<feature type="compositionally biased region" description="Basic and acidic residues" evidence="5">
    <location>
        <begin position="1"/>
        <end position="19"/>
    </location>
</feature>
<dbReference type="GO" id="GO:0000981">
    <property type="term" value="F:DNA-binding transcription factor activity, RNA polymerase II-specific"/>
    <property type="evidence" value="ECO:0007669"/>
    <property type="project" value="TreeGrafter"/>
</dbReference>
<dbReference type="AlphaFoldDB" id="A0A9J6BWX2"/>
<gene>
    <name evidence="7" type="ORF">PVAND_003770</name>
</gene>
<dbReference type="PROSITE" id="PS00657">
    <property type="entry name" value="FORK_HEAD_1"/>
    <property type="match status" value="1"/>
</dbReference>
<organism evidence="7 8">
    <name type="scientific">Polypedilum vanderplanki</name>
    <name type="common">Sleeping chironomid midge</name>
    <dbReference type="NCBI Taxonomy" id="319348"/>
    <lineage>
        <taxon>Eukaryota</taxon>
        <taxon>Metazoa</taxon>
        <taxon>Ecdysozoa</taxon>
        <taxon>Arthropoda</taxon>
        <taxon>Hexapoda</taxon>
        <taxon>Insecta</taxon>
        <taxon>Pterygota</taxon>
        <taxon>Neoptera</taxon>
        <taxon>Endopterygota</taxon>
        <taxon>Diptera</taxon>
        <taxon>Nematocera</taxon>
        <taxon>Chironomoidea</taxon>
        <taxon>Chironomidae</taxon>
        <taxon>Chironominae</taxon>
        <taxon>Polypedilum</taxon>
        <taxon>Polypedilum</taxon>
    </lineage>
</organism>
<evidence type="ECO:0000256" key="3">
    <source>
        <dbReference type="ARBA" id="ARBA00023242"/>
    </source>
</evidence>
<dbReference type="Gene3D" id="1.10.10.10">
    <property type="entry name" value="Winged helix-like DNA-binding domain superfamily/Winged helix DNA-binding domain"/>
    <property type="match status" value="1"/>
</dbReference>
<keyword evidence="1" id="KW-0217">Developmental protein</keyword>
<sequence>MSEKKICDLTESKKTEEIKSSSNMSPHCSSSSASSSSPVVLNNPVTATIADKSMVPNISQQALDIFERSNNNFLFPSTGGDVNEMSSAERYRLQFCNYALLERMRNQTNLGLQHLYQPFSECNSQLAFSFFQTRVFQAEEPKPQHSYIGLIAMAILNSPEQKLVLSDIYQHILDNYPYFRARGPGWRNSIRHNLSLNDCFIKAGRSANGKGHYWAVHPANIEDFKKGDFRRRKAQRKVRKHMGLSVDENEADSPSPPPLTFPPLIQPPNYRLSFSADPQWNTKLLQNMSSIYNSSARKRQFDVASLLAPDNDEYLRNNFIFNSKRHHLSQETEDEDIDVVAHDNDEPKDLNRLNSSSASIETNQKTPWNHGLFMTDNKILATPFLINNESISEQFMKK</sequence>
<feature type="DNA-binding region" description="Fork-head" evidence="4">
    <location>
        <begin position="142"/>
        <end position="234"/>
    </location>
</feature>
<dbReference type="PROSITE" id="PS50039">
    <property type="entry name" value="FORK_HEAD_3"/>
    <property type="match status" value="1"/>
</dbReference>
<dbReference type="EMBL" id="JADBJN010000003">
    <property type="protein sequence ID" value="KAG5673750.1"/>
    <property type="molecule type" value="Genomic_DNA"/>
</dbReference>
<dbReference type="CDD" id="cd20035">
    <property type="entry name" value="FH_FOXQ2-like"/>
    <property type="match status" value="1"/>
</dbReference>
<feature type="region of interest" description="Disordered" evidence="5">
    <location>
        <begin position="1"/>
        <end position="39"/>
    </location>
</feature>
<dbReference type="Pfam" id="PF00250">
    <property type="entry name" value="Forkhead"/>
    <property type="match status" value="1"/>
</dbReference>
<reference evidence="7" key="1">
    <citation type="submission" date="2021-03" db="EMBL/GenBank/DDBJ databases">
        <title>Chromosome level genome of the anhydrobiotic midge Polypedilum vanderplanki.</title>
        <authorList>
            <person name="Yoshida Y."/>
            <person name="Kikawada T."/>
            <person name="Gusev O."/>
        </authorList>
    </citation>
    <scope>NUCLEOTIDE SEQUENCE</scope>
    <source>
        <strain evidence="7">NIAS01</strain>
        <tissue evidence="7">Whole body or cell culture</tissue>
    </source>
</reference>
<dbReference type="PRINTS" id="PR00053">
    <property type="entry name" value="FORKHEAD"/>
</dbReference>
<dbReference type="Proteomes" id="UP001107558">
    <property type="component" value="Chromosome 3"/>
</dbReference>
<dbReference type="PANTHER" id="PTHR11829:SF343">
    <property type="entry name" value="FORK-HEAD DOMAIN-CONTAINING PROTEIN"/>
    <property type="match status" value="1"/>
</dbReference>
<dbReference type="InterPro" id="IPR047519">
    <property type="entry name" value="FH_FOXQ2-like"/>
</dbReference>
<dbReference type="InterPro" id="IPR018122">
    <property type="entry name" value="TF_fork_head_CS_1"/>
</dbReference>
<dbReference type="GO" id="GO:0030154">
    <property type="term" value="P:cell differentiation"/>
    <property type="evidence" value="ECO:0007669"/>
    <property type="project" value="TreeGrafter"/>
</dbReference>